<comment type="subcellular location">
    <subcellularLocation>
        <location evidence="1">Host cell</location>
    </subcellularLocation>
    <subcellularLocation>
        <location evidence="2">Secreted</location>
    </subcellularLocation>
</comment>
<organism evidence="7 8">
    <name type="scientific">Marasmiellus scandens</name>
    <dbReference type="NCBI Taxonomy" id="2682957"/>
    <lineage>
        <taxon>Eukaryota</taxon>
        <taxon>Fungi</taxon>
        <taxon>Dikarya</taxon>
        <taxon>Basidiomycota</taxon>
        <taxon>Agaricomycotina</taxon>
        <taxon>Agaricomycetes</taxon>
        <taxon>Agaricomycetidae</taxon>
        <taxon>Agaricales</taxon>
        <taxon>Marasmiineae</taxon>
        <taxon>Omphalotaceae</taxon>
        <taxon>Marasmiellus</taxon>
    </lineage>
</organism>
<keyword evidence="5" id="KW-0472">Membrane</keyword>
<dbReference type="InterPro" id="IPR045379">
    <property type="entry name" value="Crinkler_N"/>
</dbReference>
<dbReference type="EMBL" id="JBANRG010000040">
    <property type="protein sequence ID" value="KAK7447717.1"/>
    <property type="molecule type" value="Genomic_DNA"/>
</dbReference>
<evidence type="ECO:0000259" key="6">
    <source>
        <dbReference type="Pfam" id="PF20147"/>
    </source>
</evidence>
<sequence length="566" mass="64528">MDSASQKRRRPRSPSVINLTLFCCFVGSSTPFVVDISSSLTVDHLKKTIKEKKSDELKGLSARKLQLFKVYIPDEDDLAQKVEDAAEGIKPLNPTMELTEIFPDEPPEETIHIAVKLPDDAGEWFGLSPVIRVSLLICNPGVPSEFRPSQPAYKDPLLQTVKPGTVHSSLQHLYKLAWNDKDRKSLIRLEDSDLDFQYESLIPTAGFDEMSMGLRVLITPEYKAALSDAKCWFSGGEIPPIIREDKEGGDEEGEETGREETRREKTGREETRREKTTRGDNKREDKGEDSYLFVAGMDDVEMGPCEEKVAWSINHPNRKFFIVVGTPGVAVIGKSLFLYYILVERLLARLPTCFQTVPAFFSYWCEEGVFRIPLPVGEEGVEIRDAIPTNAWFLVDSNDSLPTPGAMLKRVNACVVQAASPRVEHLQWTEKASASHYHWFIKPSSLKESLKIKSLHHTEATDEQWKKFFEEYGPSTRLLVSYAHRPNIFNIELRSKISRLSLEQLWDLLFRTPVGSVTRGEVSHWICGINPSFHRYRPYSTFHTPTILRMVKEEYMNRESVLCLRK</sequence>
<name>A0ABR1J488_9AGAR</name>
<keyword evidence="3" id="KW-0964">Secreted</keyword>
<feature type="region of interest" description="Disordered" evidence="4">
    <location>
        <begin position="241"/>
        <end position="284"/>
    </location>
</feature>
<accession>A0ABR1J488</accession>
<protein>
    <recommendedName>
        <fullName evidence="6">Crinkler effector protein N-terminal domain-containing protein</fullName>
    </recommendedName>
</protein>
<evidence type="ECO:0000313" key="8">
    <source>
        <dbReference type="Proteomes" id="UP001498398"/>
    </source>
</evidence>
<evidence type="ECO:0000256" key="5">
    <source>
        <dbReference type="SAM" id="Phobius"/>
    </source>
</evidence>
<evidence type="ECO:0000256" key="4">
    <source>
        <dbReference type="SAM" id="MobiDB-lite"/>
    </source>
</evidence>
<feature type="transmembrane region" description="Helical" evidence="5">
    <location>
        <begin position="320"/>
        <end position="342"/>
    </location>
</feature>
<feature type="compositionally biased region" description="Basic and acidic residues" evidence="4">
    <location>
        <begin position="255"/>
        <end position="284"/>
    </location>
</feature>
<feature type="domain" description="Crinkler effector protein N-terminal" evidence="6">
    <location>
        <begin position="19"/>
        <end position="116"/>
    </location>
</feature>
<evidence type="ECO:0000256" key="3">
    <source>
        <dbReference type="ARBA" id="ARBA00022525"/>
    </source>
</evidence>
<reference evidence="7 8" key="1">
    <citation type="submission" date="2024-01" db="EMBL/GenBank/DDBJ databases">
        <title>A draft genome for the cacao thread blight pathogen Marasmiellus scandens.</title>
        <authorList>
            <person name="Baruah I.K."/>
            <person name="Leung J."/>
            <person name="Bukari Y."/>
            <person name="Amoako-Attah I."/>
            <person name="Meinhardt L.W."/>
            <person name="Bailey B.A."/>
            <person name="Cohen S.P."/>
        </authorList>
    </citation>
    <scope>NUCLEOTIDE SEQUENCE [LARGE SCALE GENOMIC DNA]</scope>
    <source>
        <strain evidence="7 8">GH-19</strain>
    </source>
</reference>
<keyword evidence="5" id="KW-0812">Transmembrane</keyword>
<dbReference type="Pfam" id="PF20147">
    <property type="entry name" value="Crinkler"/>
    <property type="match status" value="1"/>
</dbReference>
<gene>
    <name evidence="7" type="ORF">VKT23_013973</name>
</gene>
<keyword evidence="5" id="KW-1133">Transmembrane helix</keyword>
<evidence type="ECO:0000256" key="1">
    <source>
        <dbReference type="ARBA" id="ARBA00004340"/>
    </source>
</evidence>
<evidence type="ECO:0000256" key="2">
    <source>
        <dbReference type="ARBA" id="ARBA00004613"/>
    </source>
</evidence>
<dbReference type="Proteomes" id="UP001498398">
    <property type="component" value="Unassembled WGS sequence"/>
</dbReference>
<proteinExistence type="predicted"/>
<comment type="caution">
    <text evidence="7">The sequence shown here is derived from an EMBL/GenBank/DDBJ whole genome shotgun (WGS) entry which is preliminary data.</text>
</comment>
<evidence type="ECO:0000313" key="7">
    <source>
        <dbReference type="EMBL" id="KAK7447717.1"/>
    </source>
</evidence>
<keyword evidence="8" id="KW-1185">Reference proteome</keyword>